<evidence type="ECO:0000256" key="1">
    <source>
        <dbReference type="SAM" id="Phobius"/>
    </source>
</evidence>
<evidence type="ECO:0000313" key="2">
    <source>
        <dbReference type="EMBL" id="AGB30436.1"/>
    </source>
</evidence>
<evidence type="ECO:0000313" key="5">
    <source>
        <dbReference type="Proteomes" id="UP000011593"/>
    </source>
</evidence>
<feature type="transmembrane region" description="Helical" evidence="1">
    <location>
        <begin position="21"/>
        <end position="42"/>
    </location>
</feature>
<dbReference type="eggNOG" id="arCOG14362">
    <property type="taxonomic scope" value="Archaea"/>
</dbReference>
<reference evidence="3 5" key="3">
    <citation type="journal article" date="2014" name="PLoS Genet.">
        <title>Phylogenetically driven sequencing of extremely halophilic archaea reveals strategies for static and dynamic osmo-response.</title>
        <authorList>
            <person name="Becker E.A."/>
            <person name="Seitzer P.M."/>
            <person name="Tritt A."/>
            <person name="Larsen D."/>
            <person name="Krusor M."/>
            <person name="Yao A.I."/>
            <person name="Wu D."/>
            <person name="Madern D."/>
            <person name="Eisen J.A."/>
            <person name="Darling A.E."/>
            <person name="Facciotti M.T."/>
        </authorList>
    </citation>
    <scope>NUCLEOTIDE SEQUENCE [LARGE SCALE GENOMIC DNA]</scope>
    <source>
        <strain evidence="3 5">DSM 15624</strain>
    </source>
</reference>
<keyword evidence="1" id="KW-0812">Transmembrane</keyword>
<keyword evidence="5" id="KW-1185">Reference proteome</keyword>
<keyword evidence="1" id="KW-0472">Membrane</keyword>
<dbReference type="KEGG" id="npe:Natpe_0506"/>
<gene>
    <name evidence="2" type="ordered locus">Natpe_0506</name>
    <name evidence="3" type="ORF">C488_04272</name>
</gene>
<evidence type="ECO:0000313" key="4">
    <source>
        <dbReference type="Proteomes" id="UP000010843"/>
    </source>
</evidence>
<keyword evidence="1" id="KW-1133">Transmembrane helix</keyword>
<dbReference type="Proteomes" id="UP000010843">
    <property type="component" value="Chromosome"/>
</dbReference>
<sequence>MMTWEDIGWRDPKDFVIVMGKILVALAGAMLLTGVLMTVLPYSDYSPQTPERVIVVSVFYAAWLLLMLKLLFGKFLPLGMFKTREA</sequence>
<protein>
    <submittedName>
        <fullName evidence="2">Uncharacterized protein</fullName>
    </submittedName>
</protein>
<accession>L0JJC3</accession>
<dbReference type="OrthoDB" id="205706at2157"/>
<dbReference type="EMBL" id="CP003372">
    <property type="protein sequence ID" value="AGB30436.1"/>
    <property type="molecule type" value="Genomic_DNA"/>
</dbReference>
<name>L0JJC3_NATP1</name>
<reference evidence="2" key="1">
    <citation type="submission" date="2012-02" db="EMBL/GenBank/DDBJ databases">
        <title>Complete sequence of chromosome of Natrinema pellirubrum DSM 15624.</title>
        <authorList>
            <consortium name="US DOE Joint Genome Institute"/>
            <person name="Lucas S."/>
            <person name="Han J."/>
            <person name="Lapidus A."/>
            <person name="Cheng J.-F."/>
            <person name="Goodwin L."/>
            <person name="Pitluck S."/>
            <person name="Peters L."/>
            <person name="Teshima H."/>
            <person name="Detter J.C."/>
            <person name="Han C."/>
            <person name="Tapia R."/>
            <person name="Land M."/>
            <person name="Hauser L."/>
            <person name="Kyrpides N."/>
            <person name="Ivanova N."/>
            <person name="Pagani I."/>
            <person name="Sproer C."/>
            <person name="Anderson I."/>
            <person name="Woyke T."/>
        </authorList>
    </citation>
    <scope>NUCLEOTIDE SEQUENCE</scope>
    <source>
        <strain evidence="2">DSM 15624</strain>
    </source>
</reference>
<organism evidence="2 4">
    <name type="scientific">Natrinema pellirubrum (strain DSM 15624 / CIP 106293 / JCM 10476 / NCIMB 786 / 157)</name>
    <dbReference type="NCBI Taxonomy" id="797303"/>
    <lineage>
        <taxon>Archaea</taxon>
        <taxon>Methanobacteriati</taxon>
        <taxon>Methanobacteriota</taxon>
        <taxon>Stenosarchaea group</taxon>
        <taxon>Halobacteria</taxon>
        <taxon>Halobacteriales</taxon>
        <taxon>Natrialbaceae</taxon>
        <taxon>Natrinema</taxon>
    </lineage>
</organism>
<evidence type="ECO:0000313" key="3">
    <source>
        <dbReference type="EMBL" id="ELY79758.1"/>
    </source>
</evidence>
<reference evidence="4" key="2">
    <citation type="submission" date="2012-02" db="EMBL/GenBank/DDBJ databases">
        <title>Complete sequence of chromosome of Natrinema pellirubrum DSM 15624.</title>
        <authorList>
            <person name="Lucas S."/>
            <person name="Han J."/>
            <person name="Lapidus A."/>
            <person name="Cheng J.-F."/>
            <person name="Goodwin L."/>
            <person name="Pitluck S."/>
            <person name="Peters L."/>
            <person name="Teshima H."/>
            <person name="Detter J.C."/>
            <person name="Han C."/>
            <person name="Tapia R."/>
            <person name="Land M."/>
            <person name="Hauser L."/>
            <person name="Kyrpides N."/>
            <person name="Ivanova N."/>
            <person name="Pagani I."/>
            <person name="Sproer C."/>
            <person name="Anderson I."/>
            <person name="Woyke T."/>
        </authorList>
    </citation>
    <scope>NUCLEOTIDE SEQUENCE [LARGE SCALE GENOMIC DNA]</scope>
    <source>
        <strain evidence="4">DSM 15624 / JCM 10476 / NCIMB 786</strain>
    </source>
</reference>
<dbReference type="EMBL" id="AOIE01000022">
    <property type="protein sequence ID" value="ELY79758.1"/>
    <property type="molecule type" value="Genomic_DNA"/>
</dbReference>
<dbReference type="AlphaFoldDB" id="L0JJC3"/>
<dbReference type="HOGENOM" id="CLU_2581312_0_0_2"/>
<proteinExistence type="predicted"/>
<feature type="transmembrane region" description="Helical" evidence="1">
    <location>
        <begin position="54"/>
        <end position="72"/>
    </location>
</feature>
<dbReference type="Proteomes" id="UP000011593">
    <property type="component" value="Unassembled WGS sequence"/>
</dbReference>